<evidence type="ECO:0000256" key="1">
    <source>
        <dbReference type="SAM" id="MobiDB-lite"/>
    </source>
</evidence>
<dbReference type="RefSeq" id="WP_091668866.1">
    <property type="nucleotide sequence ID" value="NZ_FOKG01000001.1"/>
</dbReference>
<evidence type="ECO:0000313" key="4">
    <source>
        <dbReference type="Proteomes" id="UP000243799"/>
    </source>
</evidence>
<name>A0A1I0VWZ8_9PSEU</name>
<protein>
    <recommendedName>
        <fullName evidence="5">Anti-sigma-M factor RsmA</fullName>
    </recommendedName>
</protein>
<dbReference type="AlphaFoldDB" id="A0A1I0VWZ8"/>
<keyword evidence="2" id="KW-1133">Transmembrane helix</keyword>
<reference evidence="4" key="1">
    <citation type="submission" date="2016-10" db="EMBL/GenBank/DDBJ databases">
        <authorList>
            <person name="Varghese N."/>
            <person name="Submissions S."/>
        </authorList>
    </citation>
    <scope>NUCLEOTIDE SEQUENCE [LARGE SCALE GENOMIC DNA]</scope>
    <source>
        <strain evidence="4">CGMCC 4.3568</strain>
    </source>
</reference>
<feature type="transmembrane region" description="Helical" evidence="2">
    <location>
        <begin position="118"/>
        <end position="140"/>
    </location>
</feature>
<feature type="region of interest" description="Disordered" evidence="1">
    <location>
        <begin position="146"/>
        <end position="175"/>
    </location>
</feature>
<keyword evidence="2" id="KW-0472">Membrane</keyword>
<dbReference type="EMBL" id="FOKG01000001">
    <property type="protein sequence ID" value="SFA80965.1"/>
    <property type="molecule type" value="Genomic_DNA"/>
</dbReference>
<feature type="compositionally biased region" description="Low complexity" evidence="1">
    <location>
        <begin position="146"/>
        <end position="160"/>
    </location>
</feature>
<dbReference type="OrthoDB" id="4566632at2"/>
<accession>A0A1I0VWZ8</accession>
<evidence type="ECO:0008006" key="5">
    <source>
        <dbReference type="Google" id="ProtNLM"/>
    </source>
</evidence>
<dbReference type="STRING" id="490629.SAMN05216266_101569"/>
<keyword evidence="2" id="KW-0812">Transmembrane</keyword>
<proteinExistence type="predicted"/>
<gene>
    <name evidence="3" type="ORF">SAMN05216266_101569</name>
</gene>
<dbReference type="Proteomes" id="UP000243799">
    <property type="component" value="Unassembled WGS sequence"/>
</dbReference>
<keyword evidence="4" id="KW-1185">Reference proteome</keyword>
<evidence type="ECO:0000313" key="3">
    <source>
        <dbReference type="EMBL" id="SFA80965.1"/>
    </source>
</evidence>
<sequence length="265" mass="26660">MTDESRGIGGTVGPPWSVDLLADLHGGVLDDAEANRLWPQVNADPEARAVLDALDSTVADLGALPMEPVAPMPPEVAARIDAALTAEVSRTGQSAQPGESGVAPVVSLDAARRKRNRMLGWGGGLLTAAAAAVAAVAIIVPNGSQPDGGQPAAAPPTDGASSTPPLSLRSEGGLGPALGEISGVRDFGPLGDQQRLDVCLEAAGIDPDVKPAGVRPVTLDGREAVLVLYPTGELAQFRMVAFAPDCGPGNPELLLDKTVGKGAGG</sequence>
<organism evidence="3 4">
    <name type="scientific">Amycolatopsis marina</name>
    <dbReference type="NCBI Taxonomy" id="490629"/>
    <lineage>
        <taxon>Bacteria</taxon>
        <taxon>Bacillati</taxon>
        <taxon>Actinomycetota</taxon>
        <taxon>Actinomycetes</taxon>
        <taxon>Pseudonocardiales</taxon>
        <taxon>Pseudonocardiaceae</taxon>
        <taxon>Amycolatopsis</taxon>
    </lineage>
</organism>
<evidence type="ECO:0000256" key="2">
    <source>
        <dbReference type="SAM" id="Phobius"/>
    </source>
</evidence>